<comment type="caution">
    <text evidence="2">The sequence shown here is derived from an EMBL/GenBank/DDBJ whole genome shotgun (WGS) entry which is preliminary data.</text>
</comment>
<protein>
    <recommendedName>
        <fullName evidence="1">HVO-0234-like beta-propeller domain-containing protein</fullName>
    </recommendedName>
</protein>
<sequence length="260" mass="26850">MDEDIDIDEKRVYAAKGDRTVVFVATDAGLARVSVSGDLVGEFGLDHRGDVADVATRDGALAVAGEEDVLVGDAFAPTGFGPADAVGFDRNGHLVAAGEGRVARLASDGWTTLAAVEDVRAVDGDLLAARDGVFRLDGAHVGLADVRDVAAAGVPLAATDEGLYRLGNGWMDVLDGAFRVVACEGAAPDARAHAAGEALYERREDAWKAVSLPTDDPVAAVGYGESTYLVTASGTFLVRGEEGWRSRSLGVPGVRALAVL</sequence>
<dbReference type="InterPro" id="IPR056505">
    <property type="entry name" value="Beta-prop_HVO_0234"/>
</dbReference>
<evidence type="ECO:0000259" key="1">
    <source>
        <dbReference type="Pfam" id="PF23366"/>
    </source>
</evidence>
<dbReference type="AlphaFoldDB" id="A0ABD5U9H5"/>
<evidence type="ECO:0000313" key="2">
    <source>
        <dbReference type="EMBL" id="MFC6837199.1"/>
    </source>
</evidence>
<keyword evidence="3" id="KW-1185">Reference proteome</keyword>
<proteinExistence type="predicted"/>
<evidence type="ECO:0000313" key="3">
    <source>
        <dbReference type="Proteomes" id="UP001596406"/>
    </source>
</evidence>
<dbReference type="Proteomes" id="UP001596406">
    <property type="component" value="Unassembled WGS sequence"/>
</dbReference>
<accession>A0ABD5U9H5</accession>
<name>A0ABD5U9H5_9EURY</name>
<gene>
    <name evidence="2" type="ORF">ACFQHK_11845</name>
</gene>
<dbReference type="RefSeq" id="WP_304448866.1">
    <property type="nucleotide sequence ID" value="NZ_JARRAH010000001.1"/>
</dbReference>
<dbReference type="Pfam" id="PF23366">
    <property type="entry name" value="Beta-prop_HVO_0234"/>
    <property type="match status" value="1"/>
</dbReference>
<dbReference type="EMBL" id="JBHSXM010000001">
    <property type="protein sequence ID" value="MFC6837199.1"/>
    <property type="molecule type" value="Genomic_DNA"/>
</dbReference>
<organism evidence="2 3">
    <name type="scientific">Halomarina ordinaria</name>
    <dbReference type="NCBI Taxonomy" id="3033939"/>
    <lineage>
        <taxon>Archaea</taxon>
        <taxon>Methanobacteriati</taxon>
        <taxon>Methanobacteriota</taxon>
        <taxon>Stenosarchaea group</taxon>
        <taxon>Halobacteria</taxon>
        <taxon>Halobacteriales</taxon>
        <taxon>Natronomonadaceae</taxon>
        <taxon>Halomarina</taxon>
    </lineage>
</organism>
<reference evidence="2 3" key="1">
    <citation type="journal article" date="2019" name="Int. J. Syst. Evol. Microbiol.">
        <title>The Global Catalogue of Microorganisms (GCM) 10K type strain sequencing project: providing services to taxonomists for standard genome sequencing and annotation.</title>
        <authorList>
            <consortium name="The Broad Institute Genomics Platform"/>
            <consortium name="The Broad Institute Genome Sequencing Center for Infectious Disease"/>
            <person name="Wu L."/>
            <person name="Ma J."/>
        </authorList>
    </citation>
    <scope>NUCLEOTIDE SEQUENCE [LARGE SCALE GENOMIC DNA]</scope>
    <source>
        <strain evidence="2 3">PSRA2</strain>
    </source>
</reference>
<feature type="domain" description="HVO-0234-like beta-propeller" evidence="1">
    <location>
        <begin position="7"/>
        <end position="259"/>
    </location>
</feature>